<organism evidence="6 7">
    <name type="scientific">Strongylocentrotus purpuratus</name>
    <name type="common">Purple sea urchin</name>
    <dbReference type="NCBI Taxonomy" id="7668"/>
    <lineage>
        <taxon>Eukaryota</taxon>
        <taxon>Metazoa</taxon>
        <taxon>Echinodermata</taxon>
        <taxon>Eleutherozoa</taxon>
        <taxon>Echinozoa</taxon>
        <taxon>Echinoidea</taxon>
        <taxon>Euechinoidea</taxon>
        <taxon>Echinacea</taxon>
        <taxon>Camarodonta</taxon>
        <taxon>Echinidea</taxon>
        <taxon>Strongylocentrotidae</taxon>
        <taxon>Strongylocentrotus</taxon>
    </lineage>
</organism>
<evidence type="ECO:0008006" key="8">
    <source>
        <dbReference type="Google" id="ProtNLM"/>
    </source>
</evidence>
<feature type="region of interest" description="Disordered" evidence="5">
    <location>
        <begin position="152"/>
        <end position="269"/>
    </location>
</feature>
<evidence type="ECO:0000256" key="2">
    <source>
        <dbReference type="ARBA" id="ARBA00006662"/>
    </source>
</evidence>
<proteinExistence type="inferred from homology"/>
<sequence>MAAKPAMQLSSRFGVLRVDDSQDLDSDEDMTAQRRKEKEVKAAVEAAKKRAKKKKKAQQQSNTKNELREMAFTKIACVPKALASSPPVSKPVIVHPEVLKIGSPPEGSKDYEHWHSKDQEFVDGQYQHDIQRAILQSKLEFEKREKFMQEVGPEMLEAEDDLSKYPQTNRRERRKHLQGKEKPQPMSLQEFHQEASRGSGDVGLDEIELPQPPEENKEIFTSVKEEINRVMAKEKKKTRKKRDSESNEKHNQEIDSIRQVQKEDKLEKKTAEVTELHESIDQLKEELTQVKKRNKQLCFILGQGEMKDKAAVLIQVEELITEKDELTAEVAELYAALEQEKSKVTTLRAEIQKLHEKTDKKK</sequence>
<dbReference type="InterPro" id="IPR026109">
    <property type="entry name" value="GKAP1"/>
</dbReference>
<dbReference type="GeneID" id="578215"/>
<comment type="similarity">
    <text evidence="2">Belongs to the GKAP1 family.</text>
</comment>
<dbReference type="AlphaFoldDB" id="A0A7M7RD46"/>
<protein>
    <recommendedName>
        <fullName evidence="8">G kinase-anchoring protein 1</fullName>
    </recommendedName>
</protein>
<evidence type="ECO:0000313" key="6">
    <source>
        <dbReference type="EnsemblMetazoa" id="XP_783496"/>
    </source>
</evidence>
<dbReference type="OMA" id="RKNHQGR"/>
<comment type="subcellular location">
    <subcellularLocation>
        <location evidence="1">Golgi apparatus</location>
    </subcellularLocation>
</comment>
<dbReference type="GO" id="GO:0007165">
    <property type="term" value="P:signal transduction"/>
    <property type="evidence" value="ECO:0000318"/>
    <property type="project" value="GO_Central"/>
</dbReference>
<evidence type="ECO:0000256" key="1">
    <source>
        <dbReference type="ARBA" id="ARBA00004555"/>
    </source>
</evidence>
<dbReference type="EnsemblMetazoa" id="XM_778403">
    <property type="protein sequence ID" value="XP_783496"/>
    <property type="gene ID" value="LOC578215"/>
</dbReference>
<dbReference type="GO" id="GO:0005794">
    <property type="term" value="C:Golgi apparatus"/>
    <property type="evidence" value="ECO:0007669"/>
    <property type="project" value="UniProtKB-SubCell"/>
</dbReference>
<dbReference type="InParanoid" id="A0A7M7RD46"/>
<dbReference type="Proteomes" id="UP000007110">
    <property type="component" value="Unassembled WGS sequence"/>
</dbReference>
<dbReference type="PANTHER" id="PTHR14899">
    <property type="entry name" value="G KINASE ANCHORING PROTEIN 1"/>
    <property type="match status" value="1"/>
</dbReference>
<dbReference type="FunCoup" id="A0A7M7RD46">
    <property type="interactions" value="575"/>
</dbReference>
<dbReference type="OrthoDB" id="5864420at2759"/>
<keyword evidence="4" id="KW-0175">Coiled coil</keyword>
<dbReference type="PRINTS" id="PR02083">
    <property type="entry name" value="GKINASEAP1"/>
</dbReference>
<keyword evidence="3" id="KW-0333">Golgi apparatus</keyword>
<evidence type="ECO:0000256" key="3">
    <source>
        <dbReference type="ARBA" id="ARBA00023034"/>
    </source>
</evidence>
<feature type="compositionally biased region" description="Basic and acidic residues" evidence="5">
    <location>
        <begin position="31"/>
        <end position="48"/>
    </location>
</feature>
<feature type="compositionally biased region" description="Acidic residues" evidence="5">
    <location>
        <begin position="21"/>
        <end position="30"/>
    </location>
</feature>
<dbReference type="PANTHER" id="PTHR14899:SF0">
    <property type="entry name" value="G KINASE-ANCHORING PROTEIN 1"/>
    <property type="match status" value="1"/>
</dbReference>
<name>A0A7M7RD46_STRPU</name>
<feature type="region of interest" description="Disordered" evidence="5">
    <location>
        <begin position="1"/>
        <end position="66"/>
    </location>
</feature>
<reference evidence="7" key="1">
    <citation type="submission" date="2015-02" db="EMBL/GenBank/DDBJ databases">
        <title>Genome sequencing for Strongylocentrotus purpuratus.</title>
        <authorList>
            <person name="Murali S."/>
            <person name="Liu Y."/>
            <person name="Vee V."/>
            <person name="English A."/>
            <person name="Wang M."/>
            <person name="Skinner E."/>
            <person name="Han Y."/>
            <person name="Muzny D.M."/>
            <person name="Worley K.C."/>
            <person name="Gibbs R.A."/>
        </authorList>
    </citation>
    <scope>NUCLEOTIDE SEQUENCE</scope>
</reference>
<dbReference type="CTD" id="80318"/>
<feature type="compositionally biased region" description="Basic and acidic residues" evidence="5">
    <location>
        <begin position="214"/>
        <end position="233"/>
    </location>
</feature>
<reference evidence="6" key="2">
    <citation type="submission" date="2021-01" db="UniProtKB">
        <authorList>
            <consortium name="EnsemblMetazoa"/>
        </authorList>
    </citation>
    <scope>IDENTIFICATION</scope>
</reference>
<keyword evidence="7" id="KW-1185">Reference proteome</keyword>
<accession>A0A7M7RD46</accession>
<evidence type="ECO:0000256" key="4">
    <source>
        <dbReference type="ARBA" id="ARBA00023054"/>
    </source>
</evidence>
<feature type="compositionally biased region" description="Basic and acidic residues" evidence="5">
    <location>
        <begin position="242"/>
        <end position="269"/>
    </location>
</feature>
<dbReference type="RefSeq" id="XP_783496.2">
    <property type="nucleotide sequence ID" value="XM_778403.5"/>
</dbReference>
<dbReference type="KEGG" id="spu:578215"/>
<evidence type="ECO:0000313" key="7">
    <source>
        <dbReference type="Proteomes" id="UP000007110"/>
    </source>
</evidence>
<evidence type="ECO:0000256" key="5">
    <source>
        <dbReference type="SAM" id="MobiDB-lite"/>
    </source>
</evidence>